<dbReference type="PANTHER" id="PTHR10802">
    <property type="entry name" value="MITOCHONDRIAL IMPORT RECEPTOR SUBUNIT TOM40"/>
    <property type="match status" value="1"/>
</dbReference>
<dbReference type="Pfam" id="PF01459">
    <property type="entry name" value="Porin_3"/>
    <property type="match status" value="1"/>
</dbReference>
<reference evidence="10" key="1">
    <citation type="journal article" date="2012" name="J. Eukaryot. Microbiol.">
        <title>The Protein Import Pore Tom40 in the Microsporidian Nosema bombycis.</title>
        <authorList>
            <person name="Lin L."/>
            <person name="Pan G."/>
            <person name="Li T."/>
            <person name="Dang X."/>
            <person name="Deng Y."/>
            <person name="Ma C."/>
            <person name="Chen J."/>
            <person name="Luo J."/>
            <person name="Zhou Z."/>
        </authorList>
    </citation>
    <scope>NUCLEOTIDE SEQUENCE</scope>
    <source>
        <strain evidence="10">CQ1</strain>
    </source>
</reference>
<evidence type="ECO:0000256" key="5">
    <source>
        <dbReference type="ARBA" id="ARBA00022692"/>
    </source>
</evidence>
<dbReference type="AlphaFoldDB" id="I1TE93"/>
<dbReference type="GO" id="GO:0005741">
    <property type="term" value="C:mitochondrial outer membrane"/>
    <property type="evidence" value="ECO:0007669"/>
    <property type="project" value="UniProtKB-SubCell"/>
</dbReference>
<dbReference type="SMR" id="I1TE93"/>
<protein>
    <submittedName>
        <fullName evidence="10">Mitochondrial translocase TOM40</fullName>
    </submittedName>
</protein>
<proteinExistence type="evidence at transcript level"/>
<evidence type="ECO:0000256" key="3">
    <source>
        <dbReference type="ARBA" id="ARBA00022448"/>
    </source>
</evidence>
<gene>
    <name evidence="10" type="primary">TOM40</name>
</gene>
<evidence type="ECO:0000256" key="1">
    <source>
        <dbReference type="ARBA" id="ARBA00004374"/>
    </source>
</evidence>
<evidence type="ECO:0000256" key="9">
    <source>
        <dbReference type="ARBA" id="ARBA00023136"/>
    </source>
</evidence>
<keyword evidence="9" id="KW-0472">Membrane</keyword>
<dbReference type="Gene3D" id="2.40.160.10">
    <property type="entry name" value="Porin"/>
    <property type="match status" value="1"/>
</dbReference>
<keyword evidence="4" id="KW-1134">Transmembrane beta strand</keyword>
<dbReference type="EMBL" id="JN387136">
    <property type="protein sequence ID" value="AET97826.1"/>
    <property type="molecule type" value="mRNA"/>
</dbReference>
<dbReference type="InterPro" id="IPR037930">
    <property type="entry name" value="Tom40"/>
</dbReference>
<evidence type="ECO:0000256" key="6">
    <source>
        <dbReference type="ARBA" id="ARBA00022787"/>
    </source>
</evidence>
<evidence type="ECO:0000256" key="4">
    <source>
        <dbReference type="ARBA" id="ARBA00022452"/>
    </source>
</evidence>
<keyword evidence="7" id="KW-0653">Protein transport</keyword>
<dbReference type="InterPro" id="IPR027246">
    <property type="entry name" value="Porin_Euk/Tom40"/>
</dbReference>
<keyword evidence="5" id="KW-0812">Transmembrane</keyword>
<keyword evidence="8" id="KW-0496">Mitochondrion</keyword>
<keyword evidence="3" id="KW-0813">Transport</keyword>
<dbReference type="OMA" id="FRIRGTH"/>
<evidence type="ECO:0000256" key="8">
    <source>
        <dbReference type="ARBA" id="ARBA00023128"/>
    </source>
</evidence>
<comment type="subcellular location">
    <subcellularLocation>
        <location evidence="1">Mitochondrion outer membrane</location>
        <topology evidence="1">Multi-pass membrane protein</topology>
    </subcellularLocation>
</comment>
<dbReference type="GO" id="GO:0008320">
    <property type="term" value="F:protein transmembrane transporter activity"/>
    <property type="evidence" value="ECO:0007669"/>
    <property type="project" value="InterPro"/>
</dbReference>
<name>I1TE93_NOSBO</name>
<evidence type="ECO:0000256" key="7">
    <source>
        <dbReference type="ARBA" id="ARBA00022927"/>
    </source>
</evidence>
<dbReference type="GO" id="GO:0030150">
    <property type="term" value="P:protein import into mitochondrial matrix"/>
    <property type="evidence" value="ECO:0007669"/>
    <property type="project" value="InterPro"/>
</dbReference>
<organism evidence="10">
    <name type="scientific">Nosema bombycis</name>
    <name type="common">Microsporidian parasite</name>
    <name type="synonym">Pebrine of silkworm</name>
    <dbReference type="NCBI Taxonomy" id="27978"/>
    <lineage>
        <taxon>Eukaryota</taxon>
        <taxon>Fungi</taxon>
        <taxon>Fungi incertae sedis</taxon>
        <taxon>Microsporidia</taxon>
        <taxon>Nosematidae</taxon>
        <taxon>Nosema</taxon>
    </lineage>
</organism>
<dbReference type="VEuPathDB" id="MicrosporidiaDB:NBO_371g0007"/>
<keyword evidence="6" id="KW-1000">Mitochondrion outer membrane</keyword>
<sequence length="280" mass="32037">MSWISNGLKNLFSKKIETSFDKYNLETSMILETDNYSGLKAEVSKTLSDNTQLSFISSYNADKFIRNAFCTFCTTNSLFQFSLDQNKNMQFQGTHLYKKLVTKFNTVYSEDKNVFSQINIELNNKLNNLCLKMIKPAIKGASFIYIFNYMQQLGNASIGTEIISSESYCSLSFAGRYKKGNSIGSIGLQHLNTFSFDFYRKLNEIFEIGITSTISRDKTYSYGLGCKITTDKAEAKINFDNNKKIRFSLIDKLSENFSVNMNCEIGKGEFIYGYGLNYYF</sequence>
<evidence type="ECO:0000313" key="10">
    <source>
        <dbReference type="EMBL" id="AET97826.1"/>
    </source>
</evidence>
<accession>I1TE93</accession>
<comment type="similarity">
    <text evidence="2">Belongs to the Tom40 family.</text>
</comment>
<dbReference type="InterPro" id="IPR023614">
    <property type="entry name" value="Porin_dom_sf"/>
</dbReference>
<evidence type="ECO:0000256" key="2">
    <source>
        <dbReference type="ARBA" id="ARBA00010510"/>
    </source>
</evidence>